<gene>
    <name evidence="13" type="ORF">Q9295_15235</name>
</gene>
<feature type="domain" description="Flagellar motor switch protein FliG middle" evidence="11">
    <location>
        <begin position="142"/>
        <end position="212"/>
    </location>
</feature>
<dbReference type="PANTHER" id="PTHR30534">
    <property type="entry name" value="FLAGELLAR MOTOR SWITCH PROTEIN FLIG"/>
    <property type="match status" value="1"/>
</dbReference>
<evidence type="ECO:0000259" key="12">
    <source>
        <dbReference type="Pfam" id="PF14842"/>
    </source>
</evidence>
<keyword evidence="8" id="KW-0472">Membrane</keyword>
<evidence type="ECO:0000256" key="5">
    <source>
        <dbReference type="ARBA" id="ARBA00022475"/>
    </source>
</evidence>
<evidence type="ECO:0000256" key="2">
    <source>
        <dbReference type="ARBA" id="ARBA00004413"/>
    </source>
</evidence>
<evidence type="ECO:0000313" key="14">
    <source>
        <dbReference type="Proteomes" id="UP001239680"/>
    </source>
</evidence>
<comment type="function">
    <text evidence="10">FliG is one of three proteins (FliG, FliN, FliM) that forms the rotor-mounted switch complex (C ring), located at the base of the basal body. This complex interacts with the CheY and CheZ chemotaxis proteins, in addition to contacting components of the motor that determine the direction of flagellar rotation.</text>
</comment>
<protein>
    <recommendedName>
        <fullName evidence="4">Flagellar motor switch protein FliG</fullName>
    </recommendedName>
</protein>
<dbReference type="InterPro" id="IPR011002">
    <property type="entry name" value="FliG_a-hlx"/>
</dbReference>
<evidence type="ECO:0000256" key="3">
    <source>
        <dbReference type="ARBA" id="ARBA00010299"/>
    </source>
</evidence>
<dbReference type="PRINTS" id="PR00954">
    <property type="entry name" value="FLGMOTORFLIG"/>
</dbReference>
<evidence type="ECO:0000256" key="8">
    <source>
        <dbReference type="ARBA" id="ARBA00023136"/>
    </source>
</evidence>
<dbReference type="EMBL" id="JAVDBT010000015">
    <property type="protein sequence ID" value="MDQ2067729.1"/>
    <property type="molecule type" value="Genomic_DNA"/>
</dbReference>
<sequence>MNEESHALARIPLGQRMPAIAPGGSVAHLLSARQKAAVIVRYLIGEGASIPLTKLPEKMQQTLAEQMGAMRLVDKQTLDAVLEEFLEQIDAVGLAFPGGLEGALSLMDGHISQSTASRLRRKAGMNARHDPWERLVALPVPQLLPVIEEEAVEVSAVVLSKLPVTKAAELLGRLPGEKARRIAFAVSLTGSIEPETVRRIGIAVLNQIDSKPARAFETGPGERVGAILNISPAATRDEVLQGLGSGPIDYPLAA</sequence>
<keyword evidence="7" id="KW-0283">Flagellar rotation</keyword>
<keyword evidence="14" id="KW-1185">Reference proteome</keyword>
<dbReference type="InterPro" id="IPR032779">
    <property type="entry name" value="FliG_M"/>
</dbReference>
<proteinExistence type="inferred from homology"/>
<evidence type="ECO:0000313" key="13">
    <source>
        <dbReference type="EMBL" id="MDQ2067729.1"/>
    </source>
</evidence>
<comment type="caution">
    <text evidence="13">The sequence shown here is derived from an EMBL/GenBank/DDBJ whole genome shotgun (WGS) entry which is preliminary data.</text>
</comment>
<dbReference type="Proteomes" id="UP001239680">
    <property type="component" value="Unassembled WGS sequence"/>
</dbReference>
<keyword evidence="6" id="KW-0145">Chemotaxis</keyword>
<keyword evidence="5" id="KW-1003">Cell membrane</keyword>
<dbReference type="RefSeq" id="WP_306681435.1">
    <property type="nucleotide sequence ID" value="NZ_JAVDBT010000015.1"/>
</dbReference>
<evidence type="ECO:0000256" key="10">
    <source>
        <dbReference type="ARBA" id="ARBA00025598"/>
    </source>
</evidence>
<evidence type="ECO:0000256" key="1">
    <source>
        <dbReference type="ARBA" id="ARBA00004117"/>
    </source>
</evidence>
<reference evidence="13 14" key="1">
    <citation type="submission" date="2023-08" db="EMBL/GenBank/DDBJ databases">
        <title>Characterization of two Paracoccaceae strains isolated from Phycosphere and proposal of Xinfangfangia lacusdiani sp. nov.</title>
        <authorList>
            <person name="Deng Y."/>
            <person name="Zhang Y.Q."/>
        </authorList>
    </citation>
    <scope>NUCLEOTIDE SEQUENCE [LARGE SCALE GENOMIC DNA]</scope>
    <source>
        <strain evidence="13 14">CPCC 101601</strain>
    </source>
</reference>
<name>A0ABU0W137_9RHOB</name>
<dbReference type="Gene3D" id="1.10.220.30">
    <property type="match status" value="2"/>
</dbReference>
<dbReference type="SUPFAM" id="SSF48029">
    <property type="entry name" value="FliG"/>
    <property type="match status" value="2"/>
</dbReference>
<dbReference type="InterPro" id="IPR000090">
    <property type="entry name" value="Flg_Motor_Flig"/>
</dbReference>
<dbReference type="PANTHER" id="PTHR30534:SF0">
    <property type="entry name" value="FLAGELLAR MOTOR SWITCH PROTEIN FLIG"/>
    <property type="match status" value="1"/>
</dbReference>
<organism evidence="13 14">
    <name type="scientific">Pseudogemmobacter lacusdianii</name>
    <dbReference type="NCBI Taxonomy" id="3069608"/>
    <lineage>
        <taxon>Bacteria</taxon>
        <taxon>Pseudomonadati</taxon>
        <taxon>Pseudomonadota</taxon>
        <taxon>Alphaproteobacteria</taxon>
        <taxon>Rhodobacterales</taxon>
        <taxon>Paracoccaceae</taxon>
        <taxon>Pseudogemmobacter</taxon>
    </lineage>
</organism>
<dbReference type="InterPro" id="IPR028263">
    <property type="entry name" value="FliG_N"/>
</dbReference>
<evidence type="ECO:0000256" key="6">
    <source>
        <dbReference type="ARBA" id="ARBA00022500"/>
    </source>
</evidence>
<keyword evidence="9" id="KW-0975">Bacterial flagellum</keyword>
<dbReference type="Pfam" id="PF14841">
    <property type="entry name" value="FliG_M"/>
    <property type="match status" value="1"/>
</dbReference>
<feature type="domain" description="Flagellar motor switch protein FliG N-terminal" evidence="12">
    <location>
        <begin position="30"/>
        <end position="132"/>
    </location>
</feature>
<accession>A0ABU0W137</accession>
<evidence type="ECO:0000256" key="9">
    <source>
        <dbReference type="ARBA" id="ARBA00023143"/>
    </source>
</evidence>
<dbReference type="Pfam" id="PF14842">
    <property type="entry name" value="FliG_N"/>
    <property type="match status" value="1"/>
</dbReference>
<comment type="similarity">
    <text evidence="3">Belongs to the FliG family.</text>
</comment>
<evidence type="ECO:0000256" key="7">
    <source>
        <dbReference type="ARBA" id="ARBA00022779"/>
    </source>
</evidence>
<evidence type="ECO:0000259" key="11">
    <source>
        <dbReference type="Pfam" id="PF14841"/>
    </source>
</evidence>
<comment type="subcellular location">
    <subcellularLocation>
        <location evidence="1">Bacterial flagellum basal body</location>
    </subcellularLocation>
    <subcellularLocation>
        <location evidence="2">Cell membrane</location>
        <topology evidence="2">Peripheral membrane protein</topology>
        <orientation evidence="2">Cytoplasmic side</orientation>
    </subcellularLocation>
</comment>
<evidence type="ECO:0000256" key="4">
    <source>
        <dbReference type="ARBA" id="ARBA00021870"/>
    </source>
</evidence>